<reference evidence="1 2" key="1">
    <citation type="submission" date="2017-03" db="EMBL/GenBank/DDBJ databases">
        <title>Genome of the blue death feigning beetle - Asbolus verrucosus.</title>
        <authorList>
            <person name="Rider S.D."/>
        </authorList>
    </citation>
    <scope>NUCLEOTIDE SEQUENCE [LARGE SCALE GENOMIC DNA]</scope>
    <source>
        <strain evidence="1">Butters</strain>
        <tissue evidence="1">Head and leg muscle</tissue>
    </source>
</reference>
<gene>
    <name evidence="1" type="ORF">BDFB_014940</name>
</gene>
<protein>
    <recommendedName>
        <fullName evidence="3">DDE 3 domain containing protein</fullName>
    </recommendedName>
</protein>
<dbReference type="OrthoDB" id="8195099at2759"/>
<accession>A0A482VP25</accession>
<evidence type="ECO:0000313" key="2">
    <source>
        <dbReference type="Proteomes" id="UP000292052"/>
    </source>
</evidence>
<name>A0A482VP25_ASBVE</name>
<proteinExistence type="predicted"/>
<dbReference type="STRING" id="1661398.A0A482VP25"/>
<dbReference type="PANTHER" id="PTHR47326:SF1">
    <property type="entry name" value="HTH PSQ-TYPE DOMAIN-CONTAINING PROTEIN"/>
    <property type="match status" value="1"/>
</dbReference>
<keyword evidence="2" id="KW-1185">Reference proteome</keyword>
<evidence type="ECO:0008006" key="3">
    <source>
        <dbReference type="Google" id="ProtNLM"/>
    </source>
</evidence>
<dbReference type="AlphaFoldDB" id="A0A482VP25"/>
<dbReference type="PANTHER" id="PTHR47326">
    <property type="entry name" value="TRANSPOSABLE ELEMENT TC3 TRANSPOSASE-LIKE PROTEIN"/>
    <property type="match status" value="1"/>
</dbReference>
<dbReference type="EMBL" id="QDEB01082293">
    <property type="protein sequence ID" value="RZC34179.1"/>
    <property type="molecule type" value="Genomic_DNA"/>
</dbReference>
<sequence>MRTLFRCTLRRVVQVFRDTGSAGRKEGTGLTTKRTPELTENVRQIMDDAPRTSLRVLSQLTGVSVGTCQKIVKKDLHLFPYRLTCVQELFEVDYPRRVTFCRWFLQNFHDDLLDKTFFIDEAWFYLNGYVNLQNMRM</sequence>
<dbReference type="Proteomes" id="UP000292052">
    <property type="component" value="Unassembled WGS sequence"/>
</dbReference>
<evidence type="ECO:0000313" key="1">
    <source>
        <dbReference type="EMBL" id="RZC34179.1"/>
    </source>
</evidence>
<comment type="caution">
    <text evidence="1">The sequence shown here is derived from an EMBL/GenBank/DDBJ whole genome shotgun (WGS) entry which is preliminary data.</text>
</comment>
<organism evidence="1 2">
    <name type="scientific">Asbolus verrucosus</name>
    <name type="common">Desert ironclad beetle</name>
    <dbReference type="NCBI Taxonomy" id="1661398"/>
    <lineage>
        <taxon>Eukaryota</taxon>
        <taxon>Metazoa</taxon>
        <taxon>Ecdysozoa</taxon>
        <taxon>Arthropoda</taxon>
        <taxon>Hexapoda</taxon>
        <taxon>Insecta</taxon>
        <taxon>Pterygota</taxon>
        <taxon>Neoptera</taxon>
        <taxon>Endopterygota</taxon>
        <taxon>Coleoptera</taxon>
        <taxon>Polyphaga</taxon>
        <taxon>Cucujiformia</taxon>
        <taxon>Tenebrionidae</taxon>
        <taxon>Pimeliinae</taxon>
        <taxon>Asbolus</taxon>
    </lineage>
</organism>